<dbReference type="AlphaFoldDB" id="A0ABD5Z166"/>
<evidence type="ECO:0000256" key="4">
    <source>
        <dbReference type="ARBA" id="ARBA00022729"/>
    </source>
</evidence>
<evidence type="ECO:0000256" key="3">
    <source>
        <dbReference type="ARBA" id="ARBA00022723"/>
    </source>
</evidence>
<dbReference type="SMART" id="SM01065">
    <property type="entry name" value="CBM_2"/>
    <property type="match status" value="1"/>
</dbReference>
<sequence>MPEDTTRRDVLKALGLGTIGATQAAAGLQFAGQEARAVTGGLGSSVDYTDDVIYQILTDRFQDGDTSNNPDGELYDPSNLTKYHGGDWRGIIQRIQDGYLTNLGVTALWISPPFENVYEIHPDYDSAAYHGFWIRDLKKPNPYFGDMSDFKELVSVAHDNDIKIIIDFVPNHSNPASETDGDGFMEEGALYDNGSFVADYDNDPNNYFRHNGGTDFSSYEDGIYRNLYDLADLDVSETYIDQYLKEAITKWLDLGVDGIRVDAVKHMPPKWQKVMMETIYNHAPVFTFGEWFLGSGQTSQRYYEFSNDSGMNLLDFRFGQKIRDVLRDRTDDFNGLHNVIQETKSEHQQVTSQVPFLDNHDMDRFTTASASTTMTDIALAVLLTSRGTPAVYYGTEQYMTGANESGNPENRKSMTSFDTSTTAYAVISKLAALRQSNPAIAYGDTQQRWINGDVYIYEREFGDNAVVVAVNRSQDTWYDINTLQTSLPGGSYADVLDGEVNGWTVSVNDDGSIDQFSFGPHTVSVWAHRGDTTTPTLGHVGPTIGTPGTTVTLGGEGFGSTQGTVRFGSTQGTVQTWSDDRIDVTIPSVAGGFYDVTVESSSGTTSTAFNGFEVLSGEQVTVRFIVDDATTETGENVYLTGNVHELGNWDTSRAVGPFFNQVEYSYPTWYYDVNVPAGQDIEFKFIKEDSSGNVTWESGSNHTYTTPTTGTAEFRTTW</sequence>
<keyword evidence="5" id="KW-0106">Calcium</keyword>
<dbReference type="CDD" id="cd00604">
    <property type="entry name" value="IPT_CGTD"/>
    <property type="match status" value="1"/>
</dbReference>
<dbReference type="PROSITE" id="PS51166">
    <property type="entry name" value="CBM20"/>
    <property type="match status" value="1"/>
</dbReference>
<dbReference type="InterPro" id="IPR017853">
    <property type="entry name" value="GH"/>
</dbReference>
<dbReference type="InterPro" id="IPR002044">
    <property type="entry name" value="CBM20"/>
</dbReference>
<comment type="cofactor">
    <cofactor evidence="1">
        <name>Ca(2+)</name>
        <dbReference type="ChEBI" id="CHEBI:29108"/>
    </cofactor>
</comment>
<protein>
    <submittedName>
        <fullName evidence="7">Alpha-amylase family glycosyl hydrolase</fullName>
    </submittedName>
</protein>
<evidence type="ECO:0000313" key="8">
    <source>
        <dbReference type="Proteomes" id="UP001596447"/>
    </source>
</evidence>
<dbReference type="RefSeq" id="WP_279528895.1">
    <property type="nucleotide sequence ID" value="NZ_CP122312.1"/>
</dbReference>
<dbReference type="InterPro" id="IPR006047">
    <property type="entry name" value="GH13_cat_dom"/>
</dbReference>
<comment type="caution">
    <text evidence="7">The sequence shown here is derived from an EMBL/GenBank/DDBJ whole genome shotgun (WGS) entry which is preliminary data.</text>
</comment>
<comment type="similarity">
    <text evidence="2">Belongs to the glycosyl hydrolase 13 family.</text>
</comment>
<proteinExistence type="inferred from homology"/>
<accession>A0ABD5Z166</accession>
<evidence type="ECO:0000256" key="5">
    <source>
        <dbReference type="ARBA" id="ARBA00022837"/>
    </source>
</evidence>
<dbReference type="EMBL" id="JBHTAR010000011">
    <property type="protein sequence ID" value="MFC7198943.1"/>
    <property type="molecule type" value="Genomic_DNA"/>
</dbReference>
<dbReference type="InterPro" id="IPR031319">
    <property type="entry name" value="A-amylase_C"/>
</dbReference>
<dbReference type="InterPro" id="IPR006046">
    <property type="entry name" value="Alpha_amylase"/>
</dbReference>
<name>A0ABD5Z166_9EURY</name>
<keyword evidence="3" id="KW-0479">Metal-binding</keyword>
<dbReference type="GO" id="GO:0046872">
    <property type="term" value="F:metal ion binding"/>
    <property type="evidence" value="ECO:0007669"/>
    <property type="project" value="UniProtKB-KW"/>
</dbReference>
<dbReference type="SUPFAM" id="SSF51011">
    <property type="entry name" value="Glycosyl hydrolase domain"/>
    <property type="match status" value="1"/>
</dbReference>
<dbReference type="Gene3D" id="2.60.40.10">
    <property type="entry name" value="Immunoglobulins"/>
    <property type="match status" value="2"/>
</dbReference>
<dbReference type="PANTHER" id="PTHR10357">
    <property type="entry name" value="ALPHA-AMYLASE FAMILY MEMBER"/>
    <property type="match status" value="1"/>
</dbReference>
<evidence type="ECO:0000256" key="1">
    <source>
        <dbReference type="ARBA" id="ARBA00001913"/>
    </source>
</evidence>
<reference evidence="7 8" key="1">
    <citation type="journal article" date="2019" name="Int. J. Syst. Evol. Microbiol.">
        <title>The Global Catalogue of Microorganisms (GCM) 10K type strain sequencing project: providing services to taxonomists for standard genome sequencing and annotation.</title>
        <authorList>
            <consortium name="The Broad Institute Genomics Platform"/>
            <consortium name="The Broad Institute Genome Sequencing Center for Infectious Disease"/>
            <person name="Wu L."/>
            <person name="Ma J."/>
        </authorList>
    </citation>
    <scope>NUCLEOTIDE SEQUENCE [LARGE SCALE GENOMIC DNA]</scope>
    <source>
        <strain evidence="7 8">XZGYJ-43</strain>
    </source>
</reference>
<evidence type="ECO:0000256" key="2">
    <source>
        <dbReference type="ARBA" id="ARBA00008061"/>
    </source>
</evidence>
<dbReference type="InterPro" id="IPR006048">
    <property type="entry name" value="A-amylase/branching_C"/>
</dbReference>
<dbReference type="GO" id="GO:0016787">
    <property type="term" value="F:hydrolase activity"/>
    <property type="evidence" value="ECO:0007669"/>
    <property type="project" value="UniProtKB-KW"/>
</dbReference>
<dbReference type="Gene3D" id="2.60.40.1180">
    <property type="entry name" value="Golgi alpha-mannosidase II"/>
    <property type="match status" value="1"/>
</dbReference>
<dbReference type="InterPro" id="IPR013783">
    <property type="entry name" value="Ig-like_fold"/>
</dbReference>
<dbReference type="Pfam" id="PF01833">
    <property type="entry name" value="TIG"/>
    <property type="match status" value="1"/>
</dbReference>
<dbReference type="Gene3D" id="3.20.20.80">
    <property type="entry name" value="Glycosidases"/>
    <property type="match status" value="1"/>
</dbReference>
<dbReference type="SUPFAM" id="SSF51445">
    <property type="entry name" value="(Trans)glycosidases"/>
    <property type="match status" value="1"/>
</dbReference>
<keyword evidence="7" id="KW-0378">Hydrolase</keyword>
<evidence type="ECO:0000313" key="7">
    <source>
        <dbReference type="EMBL" id="MFC7198943.1"/>
    </source>
</evidence>
<feature type="domain" description="CBM20" evidence="6">
    <location>
        <begin position="614"/>
        <end position="718"/>
    </location>
</feature>
<keyword evidence="4" id="KW-0732">Signal</keyword>
<dbReference type="InterPro" id="IPR014756">
    <property type="entry name" value="Ig_E-set"/>
</dbReference>
<dbReference type="PRINTS" id="PR00110">
    <property type="entry name" value="ALPHAAMYLASE"/>
</dbReference>
<dbReference type="InterPro" id="IPR013784">
    <property type="entry name" value="Carb-bd-like_fold"/>
</dbReference>
<keyword evidence="8" id="KW-1185">Reference proteome</keyword>
<dbReference type="InterPro" id="IPR002909">
    <property type="entry name" value="IPT_dom"/>
</dbReference>
<dbReference type="Pfam" id="PF02806">
    <property type="entry name" value="Alpha-amylase_C"/>
    <property type="match status" value="1"/>
</dbReference>
<organism evidence="7 8">
    <name type="scientific">Halospeciosus flavus</name>
    <dbReference type="NCBI Taxonomy" id="3032283"/>
    <lineage>
        <taxon>Archaea</taxon>
        <taxon>Methanobacteriati</taxon>
        <taxon>Methanobacteriota</taxon>
        <taxon>Stenosarchaea group</taxon>
        <taxon>Halobacteria</taxon>
        <taxon>Halobacteriales</taxon>
        <taxon>Halobacteriaceae</taxon>
        <taxon>Halospeciosus</taxon>
    </lineage>
</organism>
<dbReference type="SUPFAM" id="SSF81296">
    <property type="entry name" value="E set domains"/>
    <property type="match status" value="1"/>
</dbReference>
<dbReference type="SUPFAM" id="SSF49452">
    <property type="entry name" value="Starch-binding domain-like"/>
    <property type="match status" value="1"/>
</dbReference>
<evidence type="ECO:0000259" key="6">
    <source>
        <dbReference type="PROSITE" id="PS51166"/>
    </source>
</evidence>
<dbReference type="FunFam" id="2.60.40.10:FF:000552">
    <property type="entry name" value="Related to glucoamylase"/>
    <property type="match status" value="1"/>
</dbReference>
<dbReference type="InterPro" id="IPR006311">
    <property type="entry name" value="TAT_signal"/>
</dbReference>
<gene>
    <name evidence="7" type="ORF">ACFQJ9_05845</name>
</gene>
<dbReference type="CDD" id="cd11320">
    <property type="entry name" value="AmyAc_AmyMalt_CGTase_like"/>
    <property type="match status" value="1"/>
</dbReference>
<dbReference type="Proteomes" id="UP001596447">
    <property type="component" value="Unassembled WGS sequence"/>
</dbReference>
<dbReference type="Pfam" id="PF00686">
    <property type="entry name" value="CBM_20"/>
    <property type="match status" value="1"/>
</dbReference>
<dbReference type="Pfam" id="PF00128">
    <property type="entry name" value="Alpha-amylase"/>
    <property type="match status" value="1"/>
</dbReference>
<dbReference type="PROSITE" id="PS51318">
    <property type="entry name" value="TAT"/>
    <property type="match status" value="1"/>
</dbReference>
<dbReference type="InterPro" id="IPR013780">
    <property type="entry name" value="Glyco_hydro_b"/>
</dbReference>
<dbReference type="SMART" id="SM00632">
    <property type="entry name" value="Aamy_C"/>
    <property type="match status" value="1"/>
</dbReference>
<dbReference type="PANTHER" id="PTHR10357:SF215">
    <property type="entry name" value="ALPHA-AMYLASE 1"/>
    <property type="match status" value="1"/>
</dbReference>
<dbReference type="SMART" id="SM00642">
    <property type="entry name" value="Aamy"/>
    <property type="match status" value="1"/>
</dbReference>